<dbReference type="RefSeq" id="WP_230274085.1">
    <property type="nucleotide sequence ID" value="NZ_JAJKFW010000023.1"/>
</dbReference>
<gene>
    <name evidence="2" type="ORF">LOC71_12740</name>
</gene>
<organism evidence="2 3">
    <name type="scientific">Rhodopirellula halodulae</name>
    <dbReference type="NCBI Taxonomy" id="2894198"/>
    <lineage>
        <taxon>Bacteria</taxon>
        <taxon>Pseudomonadati</taxon>
        <taxon>Planctomycetota</taxon>
        <taxon>Planctomycetia</taxon>
        <taxon>Pirellulales</taxon>
        <taxon>Pirellulaceae</taxon>
        <taxon>Rhodopirellula</taxon>
    </lineage>
</organism>
<evidence type="ECO:0000313" key="3">
    <source>
        <dbReference type="Proteomes" id="UP001430306"/>
    </source>
</evidence>
<dbReference type="InterPro" id="IPR002938">
    <property type="entry name" value="FAD-bd"/>
</dbReference>
<dbReference type="EMBL" id="JAJKFW010000023">
    <property type="protein sequence ID" value="MCC9643145.1"/>
    <property type="molecule type" value="Genomic_DNA"/>
</dbReference>
<proteinExistence type="predicted"/>
<reference evidence="2" key="1">
    <citation type="submission" date="2021-11" db="EMBL/GenBank/DDBJ databases">
        <title>Genome sequence.</title>
        <authorList>
            <person name="Sun Q."/>
        </authorList>
    </citation>
    <scope>NUCLEOTIDE SEQUENCE</scope>
    <source>
        <strain evidence="2">JC740</strain>
    </source>
</reference>
<dbReference type="Pfam" id="PF01494">
    <property type="entry name" value="FAD_binding_3"/>
    <property type="match status" value="1"/>
</dbReference>
<keyword evidence="3" id="KW-1185">Reference proteome</keyword>
<evidence type="ECO:0000259" key="1">
    <source>
        <dbReference type="Pfam" id="PF01494"/>
    </source>
</evidence>
<comment type="caution">
    <text evidence="2">The sequence shown here is derived from an EMBL/GenBank/DDBJ whole genome shotgun (WGS) entry which is preliminary data.</text>
</comment>
<protein>
    <submittedName>
        <fullName evidence="2">Tryptophan 7-halogenase</fullName>
    </submittedName>
</protein>
<dbReference type="InterPro" id="IPR036188">
    <property type="entry name" value="FAD/NAD-bd_sf"/>
</dbReference>
<sequence>MKDFYDCVVIGGGPAGGSTASIVAESGFSTLLVERDPVPRFHVGESLMPECYWPLERIGVLDQVKRAGWQTKKSVQFVTHTGKESAPFFFREHDERECSTTWQVERSEFDKMLFDRAAELGADCHDRTRLVDVETEYGESDDQPVARAVTLKLADGTLKKVGCRVVVDATGQQSFLAGKLGLKEINPDLKKAAIWTYYRGAVRGEGDNDGATIILNTENRDSWFWFIPQSRDITSVGCVGDNDYLLKGRGTPEQVFEEELAKCPGLQPRLANATRVGKVSTAKEFSYMTRRHAGPGWVLVGDALGFIDPVYSSGVYFALEMGVRAGDAIVTGLQKDDVSAEQLGQWTDDFKAGASRVRQLVHAFYNRDFSIGRFMKEHPEYRGNLTDLLIGRVFHEDAGKMFPALGQSIEMARANAMSNSESMADTKPMPT</sequence>
<name>A0ABS8NHU9_9BACT</name>
<evidence type="ECO:0000313" key="2">
    <source>
        <dbReference type="EMBL" id="MCC9643145.1"/>
    </source>
</evidence>
<dbReference type="Gene3D" id="3.50.50.60">
    <property type="entry name" value="FAD/NAD(P)-binding domain"/>
    <property type="match status" value="1"/>
</dbReference>
<dbReference type="PANTHER" id="PTHR43747">
    <property type="entry name" value="FAD-BINDING PROTEIN"/>
    <property type="match status" value="1"/>
</dbReference>
<dbReference type="PANTHER" id="PTHR43747:SF1">
    <property type="entry name" value="SLR1998 PROTEIN"/>
    <property type="match status" value="1"/>
</dbReference>
<dbReference type="SUPFAM" id="SSF51905">
    <property type="entry name" value="FAD/NAD(P)-binding domain"/>
    <property type="match status" value="1"/>
</dbReference>
<feature type="domain" description="FAD-binding" evidence="1">
    <location>
        <begin position="6"/>
        <end position="315"/>
    </location>
</feature>
<dbReference type="InterPro" id="IPR050816">
    <property type="entry name" value="Flavin-dep_Halogenase_NPB"/>
</dbReference>
<accession>A0ABS8NHU9</accession>
<dbReference type="Proteomes" id="UP001430306">
    <property type="component" value="Unassembled WGS sequence"/>
</dbReference>